<accession>A0ABD4Z892</accession>
<keyword evidence="1" id="KW-0812">Transmembrane</keyword>
<evidence type="ECO:0000313" key="3">
    <source>
        <dbReference type="Proteomes" id="UP001529235"/>
    </source>
</evidence>
<evidence type="ECO:0008006" key="4">
    <source>
        <dbReference type="Google" id="ProtNLM"/>
    </source>
</evidence>
<dbReference type="EMBL" id="JASNVW010000005">
    <property type="protein sequence ID" value="MDK6029232.1"/>
    <property type="molecule type" value="Genomic_DNA"/>
</dbReference>
<dbReference type="Proteomes" id="UP001529235">
    <property type="component" value="Unassembled WGS sequence"/>
</dbReference>
<proteinExistence type="predicted"/>
<protein>
    <recommendedName>
        <fullName evidence="4">ABC transporter permease</fullName>
    </recommendedName>
</protein>
<evidence type="ECO:0000256" key="1">
    <source>
        <dbReference type="SAM" id="Phobius"/>
    </source>
</evidence>
<dbReference type="RefSeq" id="WP_285274216.1">
    <property type="nucleotide sequence ID" value="NZ_JASNVW010000005.1"/>
</dbReference>
<reference evidence="2 3" key="1">
    <citation type="submission" date="2023-05" db="EMBL/GenBank/DDBJ databases">
        <title>A new hyperthermophilic archaea 'Ignisphaera cupida' sp. nov. and description of the family 'Ignisphaeraceae' fam. nov.</title>
        <authorList>
            <person name="Podosokorskaya O.A."/>
            <person name="Elcheninov A.G."/>
            <person name="Klukina A."/>
            <person name="Merkel A.Y."/>
        </authorList>
    </citation>
    <scope>NUCLEOTIDE SEQUENCE [LARGE SCALE GENOMIC DNA]</scope>
    <source>
        <strain evidence="2 3">4213-co</strain>
    </source>
</reference>
<feature type="transmembrane region" description="Helical" evidence="1">
    <location>
        <begin position="51"/>
        <end position="73"/>
    </location>
</feature>
<feature type="transmembrane region" description="Helical" evidence="1">
    <location>
        <begin position="21"/>
        <end position="45"/>
    </location>
</feature>
<keyword evidence="3" id="KW-1185">Reference proteome</keyword>
<keyword evidence="1" id="KW-1133">Transmembrane helix</keyword>
<evidence type="ECO:0000313" key="2">
    <source>
        <dbReference type="EMBL" id="MDK6029232.1"/>
    </source>
</evidence>
<feature type="transmembrane region" description="Helical" evidence="1">
    <location>
        <begin position="176"/>
        <end position="199"/>
    </location>
</feature>
<feature type="transmembrane region" description="Helical" evidence="1">
    <location>
        <begin position="109"/>
        <end position="129"/>
    </location>
</feature>
<name>A0ABD4Z892_9CREN</name>
<comment type="caution">
    <text evidence="2">The sequence shown here is derived from an EMBL/GenBank/DDBJ whole genome shotgun (WGS) entry which is preliminary data.</text>
</comment>
<keyword evidence="1" id="KW-0472">Membrane</keyword>
<dbReference type="AlphaFoldDB" id="A0ABD4Z892"/>
<feature type="transmembrane region" description="Helical" evidence="1">
    <location>
        <begin position="141"/>
        <end position="164"/>
    </location>
</feature>
<sequence length="259" mass="28880">MNLKKTLHVIYVGFVLSKMHITAYVAAIINTILWFTIIFVPATVFSEDPKMAMSMFLPGVYALTVASAAMWTATEFLRWNVYHGLTDLYRENGLTVFHYLISYSIVDSIFFGIATYFASTYIIASYTGLSFFNALPANPQYLLLAIVVAIPMYLLMGSLIGYLMASTSVSGAWINIIQMIVAFGTIVPPKTIPSGWLILLNPSTYVAEILRIGYNTNTVSSNALVVSIPIAIALFTLLGYWIGFLCDKRIARYGLEYRY</sequence>
<gene>
    <name evidence="2" type="ORF">QPL79_07630</name>
</gene>
<organism evidence="2 3">
    <name type="scientific">Ignisphaera cupida</name>
    <dbReference type="NCBI Taxonomy" id="3050454"/>
    <lineage>
        <taxon>Archaea</taxon>
        <taxon>Thermoproteota</taxon>
        <taxon>Thermoprotei</taxon>
        <taxon>Desulfurococcales</taxon>
        <taxon>Desulfurococcaceae</taxon>
        <taxon>Ignisphaera</taxon>
    </lineage>
</organism>
<feature type="transmembrane region" description="Helical" evidence="1">
    <location>
        <begin position="219"/>
        <end position="242"/>
    </location>
</feature>